<sequence>MDSHESFEPKMWVVIGDDPGDFNLEEAVVLDERKMYIRGKRRLEFLGDAVSVNNDCYTQSAVKVELHKRILHGSQDLHRAIVNTVHDFDHLSLKSTFGWESKTSFPKVLGDLIESLAGAILVDSGYDKERVFQSIRPLLEPLVTPETLKLHPVKESHDICQKNHYEVKKISQAL</sequence>
<gene>
    <name evidence="1" type="ORF">L2E82_41495</name>
</gene>
<reference evidence="1 2" key="2">
    <citation type="journal article" date="2022" name="Mol. Ecol. Resour.">
        <title>The genomes of chicory, endive, great burdock and yacon provide insights into Asteraceae paleo-polyploidization history and plant inulin production.</title>
        <authorList>
            <person name="Fan W."/>
            <person name="Wang S."/>
            <person name="Wang H."/>
            <person name="Wang A."/>
            <person name="Jiang F."/>
            <person name="Liu H."/>
            <person name="Zhao H."/>
            <person name="Xu D."/>
            <person name="Zhang Y."/>
        </authorList>
    </citation>
    <scope>NUCLEOTIDE SEQUENCE [LARGE SCALE GENOMIC DNA]</scope>
    <source>
        <strain evidence="2">cv. Punajuju</strain>
        <tissue evidence="1">Leaves</tissue>
    </source>
</reference>
<evidence type="ECO:0000313" key="2">
    <source>
        <dbReference type="Proteomes" id="UP001055811"/>
    </source>
</evidence>
<protein>
    <submittedName>
        <fullName evidence="1">Uncharacterized protein</fullName>
    </submittedName>
</protein>
<name>A0ACB9AP54_CICIN</name>
<reference evidence="2" key="1">
    <citation type="journal article" date="2022" name="Mol. Ecol. Resour.">
        <title>The genomes of chicory, endive, great burdock and yacon provide insights into Asteraceae palaeo-polyploidization history and plant inulin production.</title>
        <authorList>
            <person name="Fan W."/>
            <person name="Wang S."/>
            <person name="Wang H."/>
            <person name="Wang A."/>
            <person name="Jiang F."/>
            <person name="Liu H."/>
            <person name="Zhao H."/>
            <person name="Xu D."/>
            <person name="Zhang Y."/>
        </authorList>
    </citation>
    <scope>NUCLEOTIDE SEQUENCE [LARGE SCALE GENOMIC DNA]</scope>
    <source>
        <strain evidence="2">cv. Punajuju</strain>
    </source>
</reference>
<dbReference type="Proteomes" id="UP001055811">
    <property type="component" value="Linkage Group LG07"/>
</dbReference>
<evidence type="ECO:0000313" key="1">
    <source>
        <dbReference type="EMBL" id="KAI3711420.1"/>
    </source>
</evidence>
<proteinExistence type="predicted"/>
<keyword evidence="2" id="KW-1185">Reference proteome</keyword>
<comment type="caution">
    <text evidence="1">The sequence shown here is derived from an EMBL/GenBank/DDBJ whole genome shotgun (WGS) entry which is preliminary data.</text>
</comment>
<accession>A0ACB9AP54</accession>
<organism evidence="1 2">
    <name type="scientific">Cichorium intybus</name>
    <name type="common">Chicory</name>
    <dbReference type="NCBI Taxonomy" id="13427"/>
    <lineage>
        <taxon>Eukaryota</taxon>
        <taxon>Viridiplantae</taxon>
        <taxon>Streptophyta</taxon>
        <taxon>Embryophyta</taxon>
        <taxon>Tracheophyta</taxon>
        <taxon>Spermatophyta</taxon>
        <taxon>Magnoliopsida</taxon>
        <taxon>eudicotyledons</taxon>
        <taxon>Gunneridae</taxon>
        <taxon>Pentapetalae</taxon>
        <taxon>asterids</taxon>
        <taxon>campanulids</taxon>
        <taxon>Asterales</taxon>
        <taxon>Asteraceae</taxon>
        <taxon>Cichorioideae</taxon>
        <taxon>Cichorieae</taxon>
        <taxon>Cichoriinae</taxon>
        <taxon>Cichorium</taxon>
    </lineage>
</organism>
<dbReference type="EMBL" id="CM042015">
    <property type="protein sequence ID" value="KAI3711420.1"/>
    <property type="molecule type" value="Genomic_DNA"/>
</dbReference>